<gene>
    <name evidence="9" type="ORF">FH607_013585</name>
</gene>
<evidence type="ECO:0000256" key="2">
    <source>
        <dbReference type="ARBA" id="ARBA00022448"/>
    </source>
</evidence>
<dbReference type="GO" id="GO:0005886">
    <property type="term" value="C:plasma membrane"/>
    <property type="evidence" value="ECO:0007669"/>
    <property type="project" value="UniProtKB-SubCell"/>
</dbReference>
<proteinExistence type="inferred from homology"/>
<dbReference type="InterPro" id="IPR050366">
    <property type="entry name" value="BP-dependent_transpt_permease"/>
</dbReference>
<evidence type="ECO:0000259" key="8">
    <source>
        <dbReference type="PROSITE" id="PS50928"/>
    </source>
</evidence>
<evidence type="ECO:0000256" key="5">
    <source>
        <dbReference type="ARBA" id="ARBA00022989"/>
    </source>
</evidence>
<dbReference type="PANTHER" id="PTHR43386:SF6">
    <property type="entry name" value="ABC TRANSPORTER PERMEASE PROTEIN"/>
    <property type="match status" value="1"/>
</dbReference>
<reference evidence="9" key="1">
    <citation type="submission" date="2019-10" db="EMBL/GenBank/DDBJ databases">
        <title>Nonomuraea sp. nov., isolated from Phyllanthus amarus.</title>
        <authorList>
            <person name="Klykleung N."/>
            <person name="Tanasupawat S."/>
        </authorList>
    </citation>
    <scope>NUCLEOTIDE SEQUENCE [LARGE SCALE GENOMIC DNA]</scope>
    <source>
        <strain evidence="9">3MP-10</strain>
    </source>
</reference>
<protein>
    <submittedName>
        <fullName evidence="9">ABC transporter permease subunit</fullName>
    </submittedName>
</protein>
<comment type="similarity">
    <text evidence="7">Belongs to the binding-protein-dependent transport system permease family.</text>
</comment>
<sequence length="329" mass="35508">MPETEATNLSKAVQAAEAPVTDVAVTEDGQPAPMAESGPVPGKPRSLWSDAWHDLVRKPSFLIPAFVILVLLVMAAWPGLFTSVGPRSADLSNRFLQKPQLTHFFQPEWLGYNQQGQSIWARMVYGTRASIIIGISVTVLVLLFGGLVGMIAGYFGGWVDAVLSRITDTFMGIPFLLGAMVVLVSFETRTTWTVTLALAFLGWTTIARVMRGSVISIKQSDYVVAARSLGAGTWRILLRHVLPNAAAPVIVVAMIALGGYITAEAVLSFLGIGLSDPAISWGGDINRAQDRIRVAPHILLYPSILLSITILSFLMLGDAVRDALDPKLR</sequence>
<evidence type="ECO:0000256" key="1">
    <source>
        <dbReference type="ARBA" id="ARBA00004651"/>
    </source>
</evidence>
<dbReference type="Pfam" id="PF00528">
    <property type="entry name" value="BPD_transp_1"/>
    <property type="match status" value="1"/>
</dbReference>
<comment type="subcellular location">
    <subcellularLocation>
        <location evidence="1 7">Cell membrane</location>
        <topology evidence="1 7">Multi-pass membrane protein</topology>
    </subcellularLocation>
</comment>
<dbReference type="PROSITE" id="PS50928">
    <property type="entry name" value="ABC_TM1"/>
    <property type="match status" value="1"/>
</dbReference>
<dbReference type="RefSeq" id="WP_139668193.1">
    <property type="nucleotide sequence ID" value="NZ_VDLY02000008.1"/>
</dbReference>
<evidence type="ECO:0000256" key="4">
    <source>
        <dbReference type="ARBA" id="ARBA00022692"/>
    </source>
</evidence>
<dbReference type="InterPro" id="IPR000515">
    <property type="entry name" value="MetI-like"/>
</dbReference>
<evidence type="ECO:0000256" key="3">
    <source>
        <dbReference type="ARBA" id="ARBA00022475"/>
    </source>
</evidence>
<keyword evidence="6 7" id="KW-0472">Membrane</keyword>
<dbReference type="OrthoDB" id="9812701at2"/>
<evidence type="ECO:0000313" key="9">
    <source>
        <dbReference type="EMBL" id="KAB8165146.1"/>
    </source>
</evidence>
<feature type="transmembrane region" description="Helical" evidence="7">
    <location>
        <begin position="294"/>
        <end position="317"/>
    </location>
</feature>
<feature type="domain" description="ABC transmembrane type-1" evidence="8">
    <location>
        <begin position="127"/>
        <end position="317"/>
    </location>
</feature>
<feature type="transmembrane region" description="Helical" evidence="7">
    <location>
        <begin position="169"/>
        <end position="186"/>
    </location>
</feature>
<dbReference type="CDD" id="cd06261">
    <property type="entry name" value="TM_PBP2"/>
    <property type="match status" value="1"/>
</dbReference>
<keyword evidence="5 7" id="KW-1133">Transmembrane helix</keyword>
<dbReference type="EMBL" id="VDLY02000008">
    <property type="protein sequence ID" value="KAB8165146.1"/>
    <property type="molecule type" value="Genomic_DNA"/>
</dbReference>
<dbReference type="Proteomes" id="UP000314251">
    <property type="component" value="Unassembled WGS sequence"/>
</dbReference>
<evidence type="ECO:0000256" key="7">
    <source>
        <dbReference type="RuleBase" id="RU363032"/>
    </source>
</evidence>
<comment type="caution">
    <text evidence="9">The sequence shown here is derived from an EMBL/GenBank/DDBJ whole genome shotgun (WGS) entry which is preliminary data.</text>
</comment>
<organism evidence="9 10">
    <name type="scientific">Streptomyces mimosae</name>
    <dbReference type="NCBI Taxonomy" id="2586635"/>
    <lineage>
        <taxon>Bacteria</taxon>
        <taxon>Bacillati</taxon>
        <taxon>Actinomycetota</taxon>
        <taxon>Actinomycetes</taxon>
        <taxon>Kitasatosporales</taxon>
        <taxon>Streptomycetaceae</taxon>
        <taxon>Streptomyces</taxon>
    </lineage>
</organism>
<feature type="transmembrane region" description="Helical" evidence="7">
    <location>
        <begin position="192"/>
        <end position="210"/>
    </location>
</feature>
<evidence type="ECO:0000256" key="6">
    <source>
        <dbReference type="ARBA" id="ARBA00023136"/>
    </source>
</evidence>
<keyword evidence="2 7" id="KW-0813">Transport</keyword>
<feature type="transmembrane region" description="Helical" evidence="7">
    <location>
        <begin position="245"/>
        <end position="274"/>
    </location>
</feature>
<dbReference type="SUPFAM" id="SSF161098">
    <property type="entry name" value="MetI-like"/>
    <property type="match status" value="1"/>
</dbReference>
<dbReference type="PANTHER" id="PTHR43386">
    <property type="entry name" value="OLIGOPEPTIDE TRANSPORT SYSTEM PERMEASE PROTEIN APPC"/>
    <property type="match status" value="1"/>
</dbReference>
<dbReference type="GO" id="GO:0055085">
    <property type="term" value="P:transmembrane transport"/>
    <property type="evidence" value="ECO:0007669"/>
    <property type="project" value="InterPro"/>
</dbReference>
<accession>A0A5N6AB28</accession>
<dbReference type="Gene3D" id="1.10.3720.10">
    <property type="entry name" value="MetI-like"/>
    <property type="match status" value="1"/>
</dbReference>
<feature type="transmembrane region" description="Helical" evidence="7">
    <location>
        <begin position="61"/>
        <end position="81"/>
    </location>
</feature>
<dbReference type="Pfam" id="PF12911">
    <property type="entry name" value="OppC_N"/>
    <property type="match status" value="1"/>
</dbReference>
<keyword evidence="3" id="KW-1003">Cell membrane</keyword>
<feature type="transmembrane region" description="Helical" evidence="7">
    <location>
        <begin position="131"/>
        <end position="157"/>
    </location>
</feature>
<name>A0A5N6AB28_9ACTN</name>
<keyword evidence="10" id="KW-1185">Reference proteome</keyword>
<keyword evidence="4 7" id="KW-0812">Transmembrane</keyword>
<dbReference type="InterPro" id="IPR035906">
    <property type="entry name" value="MetI-like_sf"/>
</dbReference>
<dbReference type="InterPro" id="IPR025966">
    <property type="entry name" value="OppC_N"/>
</dbReference>
<dbReference type="AlphaFoldDB" id="A0A5N6AB28"/>
<evidence type="ECO:0000313" key="10">
    <source>
        <dbReference type="Proteomes" id="UP000314251"/>
    </source>
</evidence>